<dbReference type="Pfam" id="PF08798">
    <property type="entry name" value="CRISPR_assoc"/>
    <property type="match status" value="1"/>
</dbReference>
<dbReference type="Proteomes" id="UP000321723">
    <property type="component" value="Unassembled WGS sequence"/>
</dbReference>
<dbReference type="RefSeq" id="WP_221286320.1">
    <property type="nucleotide sequence ID" value="NZ_BJVQ01000020.1"/>
</dbReference>
<evidence type="ECO:0000313" key="2">
    <source>
        <dbReference type="EMBL" id="MBB5472589.1"/>
    </source>
</evidence>
<dbReference type="EMBL" id="BJVQ01000020">
    <property type="protein sequence ID" value="GEL46662.1"/>
    <property type="molecule type" value="Genomic_DNA"/>
</dbReference>
<evidence type="ECO:0000313" key="1">
    <source>
        <dbReference type="EMBL" id="GEL46662.1"/>
    </source>
</evidence>
<keyword evidence="3" id="KW-1185">Reference proteome</keyword>
<reference evidence="1 3" key="1">
    <citation type="submission" date="2019-07" db="EMBL/GenBank/DDBJ databases">
        <title>Whole genome shotgun sequence of Cellulomonas hominis NBRC 16055.</title>
        <authorList>
            <person name="Hosoyama A."/>
            <person name="Uohara A."/>
            <person name="Ohji S."/>
            <person name="Ichikawa N."/>
        </authorList>
    </citation>
    <scope>NUCLEOTIDE SEQUENCE [LARGE SCALE GENOMIC DNA]</scope>
    <source>
        <strain evidence="1 3">NBRC 16055</strain>
    </source>
</reference>
<comment type="caution">
    <text evidence="1">The sequence shown here is derived from an EMBL/GenBank/DDBJ whole genome shotgun (WGS) entry which is preliminary data.</text>
</comment>
<dbReference type="SUPFAM" id="SSF117987">
    <property type="entry name" value="CRISPR-associated protein"/>
    <property type="match status" value="2"/>
</dbReference>
<evidence type="ECO:0000313" key="3">
    <source>
        <dbReference type="Proteomes" id="UP000321723"/>
    </source>
</evidence>
<evidence type="ECO:0000313" key="4">
    <source>
        <dbReference type="Proteomes" id="UP000564629"/>
    </source>
</evidence>
<dbReference type="Proteomes" id="UP000564629">
    <property type="component" value="Unassembled WGS sequence"/>
</dbReference>
<name>A0A511FBQ5_9CELL</name>
<dbReference type="EMBL" id="JACHDN010000001">
    <property type="protein sequence ID" value="MBB5472589.1"/>
    <property type="molecule type" value="Genomic_DNA"/>
</dbReference>
<reference evidence="2 4" key="2">
    <citation type="submission" date="2020-08" db="EMBL/GenBank/DDBJ databases">
        <title>Sequencing the genomes of 1000 actinobacteria strains.</title>
        <authorList>
            <person name="Klenk H.-P."/>
        </authorList>
    </citation>
    <scope>NUCLEOTIDE SEQUENCE [LARGE SCALE GENOMIC DNA]</scope>
    <source>
        <strain evidence="2 4">DSM 9581</strain>
    </source>
</reference>
<dbReference type="Gene3D" id="3.30.70.1210">
    <property type="entry name" value="Crispr-associated protein, domain 2"/>
    <property type="match status" value="1"/>
</dbReference>
<sequence length="232" mass="25690">MTAVYLSRLQLNPRRRGARRLLSSPQRLHAAVLASFPTPPTGDRAGSARVLWRLDHDAERVLLYVVSPDEPDFAHLAEQAGWPTTERGTVKSYDKLLARLDAGQTWAFRLAANPTRYVRGSDDSRAKRVGHVSVGHQATWLRERCERLGFRITGTGPEDPTGDLVVTRRNIASFDRRETEMPRSRTVTISTVQYDGRLEVTDAAALRQTLVTGIGPAKAYGCGLLTLAADRS</sequence>
<dbReference type="SMART" id="SM01101">
    <property type="entry name" value="CRISPR_assoc"/>
    <property type="match status" value="1"/>
</dbReference>
<dbReference type="AlphaFoldDB" id="A0A511FBQ5"/>
<dbReference type="InterPro" id="IPR010179">
    <property type="entry name" value="CRISPR-assoc_prot_Cse3"/>
</dbReference>
<gene>
    <name evidence="1" type="ORF">CHO01_17780</name>
    <name evidence="2" type="ORF">HNR08_001325</name>
</gene>
<dbReference type="CDD" id="cd09727">
    <property type="entry name" value="Cas6_I-E"/>
    <property type="match status" value="1"/>
</dbReference>
<protein>
    <submittedName>
        <fullName evidence="2">CRISPR system Cascade subunit CasE</fullName>
    </submittedName>
    <submittedName>
        <fullName evidence="1">Type I-E CRISPR-associated protein Cas6/Cse3/CasE</fullName>
    </submittedName>
</protein>
<dbReference type="Gene3D" id="3.30.70.1200">
    <property type="entry name" value="Crispr-associated protein, domain 1"/>
    <property type="match status" value="1"/>
</dbReference>
<organism evidence="1 3">
    <name type="scientific">Cellulomonas hominis</name>
    <dbReference type="NCBI Taxonomy" id="156981"/>
    <lineage>
        <taxon>Bacteria</taxon>
        <taxon>Bacillati</taxon>
        <taxon>Actinomycetota</taxon>
        <taxon>Actinomycetes</taxon>
        <taxon>Micrococcales</taxon>
        <taxon>Cellulomonadaceae</taxon>
        <taxon>Cellulomonas</taxon>
    </lineage>
</organism>
<accession>A0A511FBQ5</accession>
<proteinExistence type="predicted"/>
<dbReference type="NCBIfam" id="TIGR01907">
    <property type="entry name" value="casE_Cse3"/>
    <property type="match status" value="1"/>
</dbReference>